<evidence type="ECO:0000313" key="3">
    <source>
        <dbReference type="EMBL" id="MFD1527700.1"/>
    </source>
</evidence>
<accession>A0ABD6BAP2</accession>
<dbReference type="AlphaFoldDB" id="A0ABD6BAP2"/>
<dbReference type="RefSeq" id="WP_379730368.1">
    <property type="nucleotide sequence ID" value="NZ_JBHSWZ010000002.1"/>
</dbReference>
<keyword evidence="4" id="KW-1185">Reference proteome</keyword>
<dbReference type="Pfam" id="PF26460">
    <property type="entry name" value="DUF8139"/>
    <property type="match status" value="1"/>
</dbReference>
<feature type="compositionally biased region" description="Basic and acidic residues" evidence="1">
    <location>
        <begin position="1"/>
        <end position="14"/>
    </location>
</feature>
<feature type="domain" description="DUF8139" evidence="2">
    <location>
        <begin position="1"/>
        <end position="75"/>
    </location>
</feature>
<dbReference type="Proteomes" id="UP001597111">
    <property type="component" value="Unassembled WGS sequence"/>
</dbReference>
<reference evidence="3 4" key="1">
    <citation type="journal article" date="2019" name="Int. J. Syst. Evol. Microbiol.">
        <title>The Global Catalogue of Microorganisms (GCM) 10K type strain sequencing project: providing services to taxonomists for standard genome sequencing and annotation.</title>
        <authorList>
            <consortium name="The Broad Institute Genomics Platform"/>
            <consortium name="The Broad Institute Genome Sequencing Center for Infectious Disease"/>
            <person name="Wu L."/>
            <person name="Ma J."/>
        </authorList>
    </citation>
    <scope>NUCLEOTIDE SEQUENCE [LARGE SCALE GENOMIC DNA]</scope>
    <source>
        <strain evidence="3 4">CGMCC 1.12285</strain>
    </source>
</reference>
<feature type="region of interest" description="Disordered" evidence="1">
    <location>
        <begin position="1"/>
        <end position="24"/>
    </location>
</feature>
<sequence length="76" mass="8689">MRRFSKGDRVRIDIPDESDPEHDEYHGVHGQIVTVFKDDAASVTGQSQDSKLYRVALETGEEVDFRGRDLRTPIDE</sequence>
<organism evidence="3 4">
    <name type="scientific">Halolamina salina</name>
    <dbReference type="NCBI Taxonomy" id="1220023"/>
    <lineage>
        <taxon>Archaea</taxon>
        <taxon>Methanobacteriati</taxon>
        <taxon>Methanobacteriota</taxon>
        <taxon>Stenosarchaea group</taxon>
        <taxon>Halobacteria</taxon>
        <taxon>Halobacteriales</taxon>
        <taxon>Haloferacaceae</taxon>
    </lineage>
</organism>
<comment type="caution">
    <text evidence="3">The sequence shown here is derived from an EMBL/GenBank/DDBJ whole genome shotgun (WGS) entry which is preliminary data.</text>
</comment>
<evidence type="ECO:0000313" key="4">
    <source>
        <dbReference type="Proteomes" id="UP001597111"/>
    </source>
</evidence>
<evidence type="ECO:0000256" key="1">
    <source>
        <dbReference type="SAM" id="MobiDB-lite"/>
    </source>
</evidence>
<dbReference type="InterPro" id="IPR058452">
    <property type="entry name" value="DUF8139"/>
</dbReference>
<name>A0ABD6BAP2_9EURY</name>
<gene>
    <name evidence="3" type="ORF">ACFR9S_15580</name>
</gene>
<proteinExistence type="predicted"/>
<dbReference type="EMBL" id="JBHUDH010000254">
    <property type="protein sequence ID" value="MFD1527700.1"/>
    <property type="molecule type" value="Genomic_DNA"/>
</dbReference>
<evidence type="ECO:0000259" key="2">
    <source>
        <dbReference type="Pfam" id="PF26460"/>
    </source>
</evidence>
<protein>
    <recommendedName>
        <fullName evidence="2">DUF8139 domain-containing protein</fullName>
    </recommendedName>
</protein>